<keyword evidence="3" id="KW-1185">Reference proteome</keyword>
<dbReference type="Proteomes" id="UP001567538">
    <property type="component" value="Unassembled WGS sequence"/>
</dbReference>
<proteinExistence type="predicted"/>
<reference evidence="2 3" key="1">
    <citation type="submission" date="2024-06" db="EMBL/GenBank/DDBJ databases">
        <title>A chromosome level genome sequence of Diviner's sage (Salvia divinorum).</title>
        <authorList>
            <person name="Ford S.A."/>
            <person name="Ro D.-K."/>
            <person name="Ness R.W."/>
            <person name="Phillips M.A."/>
        </authorList>
    </citation>
    <scope>NUCLEOTIDE SEQUENCE [LARGE SCALE GENOMIC DNA]</scope>
    <source>
        <strain evidence="2">SAF-2024a</strain>
        <tissue evidence="2">Leaf</tissue>
    </source>
</reference>
<name>A0ABD1I2K5_SALDI</name>
<dbReference type="EMBL" id="JBEAFC010000003">
    <property type="protein sequence ID" value="KAL1562535.1"/>
    <property type="molecule type" value="Genomic_DNA"/>
</dbReference>
<accession>A0ABD1I2K5</accession>
<protein>
    <submittedName>
        <fullName evidence="2">Uncharacterized protein</fullName>
    </submittedName>
</protein>
<feature type="region of interest" description="Disordered" evidence="1">
    <location>
        <begin position="1"/>
        <end position="56"/>
    </location>
</feature>
<dbReference type="AlphaFoldDB" id="A0ABD1I2K5"/>
<evidence type="ECO:0000313" key="2">
    <source>
        <dbReference type="EMBL" id="KAL1562535.1"/>
    </source>
</evidence>
<evidence type="ECO:0000256" key="1">
    <source>
        <dbReference type="SAM" id="MobiDB-lite"/>
    </source>
</evidence>
<gene>
    <name evidence="2" type="ORF">AAHA92_05105</name>
</gene>
<evidence type="ECO:0000313" key="3">
    <source>
        <dbReference type="Proteomes" id="UP001567538"/>
    </source>
</evidence>
<sequence length="110" mass="12245">MPLTLLHPRKPPIPPRPSRLAGSQRESADTATPPTTVAKLQPGPHARHRGSPSMSRGCMSQLTSSFSLCVITPSVAQWGFLRFLSRNAIYEFLRSKTRKRYSLIGVVEFQ</sequence>
<organism evidence="2 3">
    <name type="scientific">Salvia divinorum</name>
    <name type="common">Maria pastora</name>
    <name type="synonym">Diviner's sage</name>
    <dbReference type="NCBI Taxonomy" id="28513"/>
    <lineage>
        <taxon>Eukaryota</taxon>
        <taxon>Viridiplantae</taxon>
        <taxon>Streptophyta</taxon>
        <taxon>Embryophyta</taxon>
        <taxon>Tracheophyta</taxon>
        <taxon>Spermatophyta</taxon>
        <taxon>Magnoliopsida</taxon>
        <taxon>eudicotyledons</taxon>
        <taxon>Gunneridae</taxon>
        <taxon>Pentapetalae</taxon>
        <taxon>asterids</taxon>
        <taxon>lamiids</taxon>
        <taxon>Lamiales</taxon>
        <taxon>Lamiaceae</taxon>
        <taxon>Nepetoideae</taxon>
        <taxon>Mentheae</taxon>
        <taxon>Salviinae</taxon>
        <taxon>Salvia</taxon>
        <taxon>Salvia subgen. Calosphace</taxon>
    </lineage>
</organism>
<comment type="caution">
    <text evidence="2">The sequence shown here is derived from an EMBL/GenBank/DDBJ whole genome shotgun (WGS) entry which is preliminary data.</text>
</comment>